<keyword evidence="2 5" id="KW-0812">Transmembrane</keyword>
<feature type="transmembrane region" description="Helical" evidence="5">
    <location>
        <begin position="531"/>
        <end position="549"/>
    </location>
</feature>
<dbReference type="PANTHER" id="PTHR43243">
    <property type="entry name" value="INNER MEMBRANE TRANSPORTER YGJI-RELATED"/>
    <property type="match status" value="1"/>
</dbReference>
<dbReference type="GO" id="GO:0015171">
    <property type="term" value="F:amino acid transmembrane transporter activity"/>
    <property type="evidence" value="ECO:0007669"/>
    <property type="project" value="TreeGrafter"/>
</dbReference>
<evidence type="ECO:0000256" key="4">
    <source>
        <dbReference type="ARBA" id="ARBA00023136"/>
    </source>
</evidence>
<accession>A0AAV2ZH40</accession>
<keyword evidence="4 5" id="KW-0472">Membrane</keyword>
<protein>
    <submittedName>
        <fullName evidence="6">Uncharacterized protein</fullName>
    </submittedName>
</protein>
<evidence type="ECO:0000313" key="7">
    <source>
        <dbReference type="Proteomes" id="UP001146120"/>
    </source>
</evidence>
<gene>
    <name evidence="6" type="ORF">N0F65_004266</name>
</gene>
<feature type="transmembrane region" description="Helical" evidence="5">
    <location>
        <begin position="390"/>
        <end position="421"/>
    </location>
</feature>
<dbReference type="Gene3D" id="1.20.1740.10">
    <property type="entry name" value="Amino acid/polyamine transporter I"/>
    <property type="match status" value="1"/>
</dbReference>
<evidence type="ECO:0000256" key="1">
    <source>
        <dbReference type="ARBA" id="ARBA00004141"/>
    </source>
</evidence>
<dbReference type="EMBL" id="DAKRPA010000011">
    <property type="protein sequence ID" value="DBA04158.1"/>
    <property type="molecule type" value="Genomic_DNA"/>
</dbReference>
<feature type="transmembrane region" description="Helical" evidence="5">
    <location>
        <begin position="299"/>
        <end position="325"/>
    </location>
</feature>
<dbReference type="Proteomes" id="UP001146120">
    <property type="component" value="Unassembled WGS sequence"/>
</dbReference>
<dbReference type="AlphaFoldDB" id="A0AAV2ZH40"/>
<comment type="subcellular location">
    <subcellularLocation>
        <location evidence="1">Membrane</location>
        <topology evidence="1">Multi-pass membrane protein</topology>
    </subcellularLocation>
</comment>
<keyword evidence="7" id="KW-1185">Reference proteome</keyword>
<evidence type="ECO:0000256" key="3">
    <source>
        <dbReference type="ARBA" id="ARBA00022989"/>
    </source>
</evidence>
<organism evidence="6 7">
    <name type="scientific">Lagenidium giganteum</name>
    <dbReference type="NCBI Taxonomy" id="4803"/>
    <lineage>
        <taxon>Eukaryota</taxon>
        <taxon>Sar</taxon>
        <taxon>Stramenopiles</taxon>
        <taxon>Oomycota</taxon>
        <taxon>Peronosporomycetes</taxon>
        <taxon>Pythiales</taxon>
        <taxon>Pythiaceae</taxon>
    </lineage>
</organism>
<sequence length="714" mass="77479">MFGETRDDVHRTAVGSQIAMTDGVSVGIDVPSGDAIELPPTTDFSLDLDLSPQDDAELGFSMDSPSLVRQRHLQIHVYDRRFKHPTWMHPNIGGEAQHIESSAEEVAELAKARAAAKHSLSEWTATAISGNDILSSVLFTAGLTAAKAGKYAPLGQAIVCVVTYYLRPVMEEAMSAVPLNGGCYTAVLNSSTKRLAALCALFSILSYLATGVVCAVSAFSYLNTIVTVPIVLSTIGMLFVFAVLCVMGIAESAVVALIFFIFHAVTLTILAVTSIIYAAQHPSVFLDNMKTAVPDTVLLGKSVTGSFATAAVFGYGTAMLGVTGFESSAQFIEEQAPGVFPKTLRNMWIITTVYNMAYSFLTLAVVPLNGPDGIIMNQNTLLAHMGKLTAGSWLEILVCIDAFVVLAGAVLTSYVGIAGLVERLAIDRLFPRLLMRKNAWRNTCHNAIVVYFVVASSLVVTMKGAVDGLAGVLAFAFLGVLGSFVLGCMLLKVYREDIPRKTTTSWLTCCFCFIMVMLGVLANALGNPTSLYYFLVYFVAIGLIVFVMLERVWMLKSLLWLSKRLLASFRALRSGEGAPSVTHELVGNLAIAKAIEKIKRTPAIFFCKAPNLPKINEAITYILRNEQTYCLRLVHVRAPDSRLPQEFEDIVCLFDHIYPSLKIDFVSITGTFEPALMSWITATMCIPSNMMFMRQPATPEMHAVANVGVRVITG</sequence>
<feature type="transmembrane region" description="Helical" evidence="5">
    <location>
        <begin position="442"/>
        <end position="462"/>
    </location>
</feature>
<feature type="transmembrane region" description="Helical" evidence="5">
    <location>
        <begin position="506"/>
        <end position="525"/>
    </location>
</feature>
<keyword evidence="3 5" id="KW-1133">Transmembrane helix</keyword>
<feature type="transmembrane region" description="Helical" evidence="5">
    <location>
        <begin position="195"/>
        <end position="219"/>
    </location>
</feature>
<dbReference type="GO" id="GO:0016020">
    <property type="term" value="C:membrane"/>
    <property type="evidence" value="ECO:0007669"/>
    <property type="project" value="UniProtKB-SubCell"/>
</dbReference>
<feature type="transmembrane region" description="Helical" evidence="5">
    <location>
        <begin position="225"/>
        <end position="247"/>
    </location>
</feature>
<reference evidence="6" key="2">
    <citation type="journal article" date="2023" name="Microbiol Resour">
        <title>Decontamination and Annotation of the Draft Genome Sequence of the Oomycete Lagenidium giganteum ARSEF 373.</title>
        <authorList>
            <person name="Morgan W.R."/>
            <person name="Tartar A."/>
        </authorList>
    </citation>
    <scope>NUCLEOTIDE SEQUENCE</scope>
    <source>
        <strain evidence="6">ARSEF 373</strain>
    </source>
</reference>
<feature type="transmembrane region" description="Helical" evidence="5">
    <location>
        <begin position="468"/>
        <end position="494"/>
    </location>
</feature>
<reference evidence="6" key="1">
    <citation type="submission" date="2022-11" db="EMBL/GenBank/DDBJ databases">
        <authorList>
            <person name="Morgan W.R."/>
            <person name="Tartar A."/>
        </authorList>
    </citation>
    <scope>NUCLEOTIDE SEQUENCE</scope>
    <source>
        <strain evidence="6">ARSEF 373</strain>
    </source>
</reference>
<dbReference type="PANTHER" id="PTHR43243:SF11">
    <property type="entry name" value="AMINO ACID PERMEASE_ SLC12A DOMAIN-CONTAINING PROTEIN"/>
    <property type="match status" value="1"/>
</dbReference>
<comment type="caution">
    <text evidence="6">The sequence shown here is derived from an EMBL/GenBank/DDBJ whole genome shotgun (WGS) entry which is preliminary data.</text>
</comment>
<evidence type="ECO:0000256" key="5">
    <source>
        <dbReference type="SAM" id="Phobius"/>
    </source>
</evidence>
<dbReference type="InterPro" id="IPR002293">
    <property type="entry name" value="AA/rel_permease1"/>
</dbReference>
<name>A0AAV2ZH40_9STRA</name>
<evidence type="ECO:0000313" key="6">
    <source>
        <dbReference type="EMBL" id="DBA04158.1"/>
    </source>
</evidence>
<feature type="transmembrane region" description="Helical" evidence="5">
    <location>
        <begin position="254"/>
        <end position="279"/>
    </location>
</feature>
<evidence type="ECO:0000256" key="2">
    <source>
        <dbReference type="ARBA" id="ARBA00022692"/>
    </source>
</evidence>
<feature type="transmembrane region" description="Helical" evidence="5">
    <location>
        <begin position="346"/>
        <end position="370"/>
    </location>
</feature>
<dbReference type="Pfam" id="PF13520">
    <property type="entry name" value="AA_permease_2"/>
    <property type="match status" value="1"/>
</dbReference>
<proteinExistence type="predicted"/>